<comment type="caution">
    <text evidence="1">The sequence shown here is derived from an EMBL/GenBank/DDBJ whole genome shotgun (WGS) entry which is preliminary data.</text>
</comment>
<reference evidence="1 2" key="1">
    <citation type="submission" date="2008-12" db="EMBL/GenBank/DDBJ databases">
        <authorList>
            <person name="Fulton L."/>
            <person name="Clifton S."/>
            <person name="Fulton B."/>
            <person name="Xu J."/>
            <person name="Minx P."/>
            <person name="Pepin K.H."/>
            <person name="Johnson M."/>
            <person name="Bhonagiri V."/>
            <person name="Nash W.E."/>
            <person name="Mardis E.R."/>
            <person name="Wilson R.K."/>
        </authorList>
    </citation>
    <scope>NUCLEOTIDE SEQUENCE [LARGE SCALE GENOMIC DNA]</scope>
    <source>
        <strain evidence="1 2">DSM 12042</strain>
    </source>
</reference>
<dbReference type="HOGENOM" id="CLU_3234567_0_0_9"/>
<dbReference type="EMBL" id="ACCF01000204">
    <property type="protein sequence ID" value="EEF66589.1"/>
    <property type="molecule type" value="Genomic_DNA"/>
</dbReference>
<organism evidence="1 2">
    <name type="scientific">Holdemania filiformis DSM 12042</name>
    <dbReference type="NCBI Taxonomy" id="545696"/>
    <lineage>
        <taxon>Bacteria</taxon>
        <taxon>Bacillati</taxon>
        <taxon>Bacillota</taxon>
        <taxon>Erysipelotrichia</taxon>
        <taxon>Erysipelotrichales</taxon>
        <taxon>Erysipelotrichaceae</taxon>
        <taxon>Holdemania</taxon>
    </lineage>
</organism>
<name>B9YBR0_9FIRM</name>
<dbReference type="AlphaFoldDB" id="B9YBR0"/>
<protein>
    <submittedName>
        <fullName evidence="1">Uncharacterized protein</fullName>
    </submittedName>
</protein>
<proteinExistence type="predicted"/>
<gene>
    <name evidence="1" type="ORF">HOLDEFILI_03268</name>
</gene>
<accession>B9YBR0</accession>
<evidence type="ECO:0000313" key="2">
    <source>
        <dbReference type="Proteomes" id="UP000005950"/>
    </source>
</evidence>
<dbReference type="Proteomes" id="UP000005950">
    <property type="component" value="Unassembled WGS sequence"/>
</dbReference>
<sequence>MPMSFKYSITEFLSLFEYSHYTRFSPGLEWKIFKPCFLDFRVF</sequence>
<evidence type="ECO:0000313" key="1">
    <source>
        <dbReference type="EMBL" id="EEF66589.1"/>
    </source>
</evidence>
<reference evidence="1 2" key="2">
    <citation type="submission" date="2009-02" db="EMBL/GenBank/DDBJ databases">
        <title>Draft genome sequence of Holdemania filiformis DSM 12042.</title>
        <authorList>
            <person name="Sudarsanam P."/>
            <person name="Ley R."/>
            <person name="Guruge J."/>
            <person name="Turnbaugh P.J."/>
            <person name="Mahowald M."/>
            <person name="Liep D."/>
            <person name="Gordon J."/>
        </authorList>
    </citation>
    <scope>NUCLEOTIDE SEQUENCE [LARGE SCALE GENOMIC DNA]</scope>
    <source>
        <strain evidence="1 2">DSM 12042</strain>
    </source>
</reference>